<dbReference type="InterPro" id="IPR002514">
    <property type="entry name" value="Transposase_8"/>
</dbReference>
<protein>
    <submittedName>
        <fullName evidence="2">Transposase</fullName>
    </submittedName>
</protein>
<gene>
    <name evidence="2" type="ORF">EDC29_102443</name>
</gene>
<dbReference type="GO" id="GO:0006313">
    <property type="term" value="P:DNA transposition"/>
    <property type="evidence" value="ECO:0007669"/>
    <property type="project" value="InterPro"/>
</dbReference>
<dbReference type="InterPro" id="IPR009057">
    <property type="entry name" value="Homeodomain-like_sf"/>
</dbReference>
<dbReference type="Gene3D" id="1.10.10.10">
    <property type="entry name" value="Winged helix-like DNA-binding domain superfamily/Winged helix DNA-binding domain"/>
    <property type="match status" value="1"/>
</dbReference>
<comment type="similarity">
    <text evidence="1">Belongs to the transposase 8 family.</text>
</comment>
<dbReference type="SUPFAM" id="SSF46689">
    <property type="entry name" value="Homeodomain-like"/>
    <property type="match status" value="1"/>
</dbReference>
<evidence type="ECO:0000256" key="1">
    <source>
        <dbReference type="ARBA" id="ARBA00009964"/>
    </source>
</evidence>
<dbReference type="EMBL" id="SMDC01000002">
    <property type="protein sequence ID" value="TCW38547.1"/>
    <property type="molecule type" value="Genomic_DNA"/>
</dbReference>
<proteinExistence type="inferred from homology"/>
<dbReference type="AlphaFoldDB" id="A0A4R4AGZ4"/>
<evidence type="ECO:0000313" key="3">
    <source>
        <dbReference type="Proteomes" id="UP000295247"/>
    </source>
</evidence>
<dbReference type="InterPro" id="IPR036388">
    <property type="entry name" value="WH-like_DNA-bd_sf"/>
</dbReference>
<evidence type="ECO:0000313" key="2">
    <source>
        <dbReference type="EMBL" id="TCW38547.1"/>
    </source>
</evidence>
<name>A0A4R4AGZ4_MARGR</name>
<reference evidence="2 3" key="1">
    <citation type="submission" date="2019-03" db="EMBL/GenBank/DDBJ databases">
        <title>Genomic Encyclopedia of Type Strains, Phase IV (KMG-IV): sequencing the most valuable type-strain genomes for metagenomic binning, comparative biology and taxonomic classification.</title>
        <authorList>
            <person name="Goeker M."/>
        </authorList>
    </citation>
    <scope>NUCLEOTIDE SEQUENCE [LARGE SCALE GENOMIC DNA]</scope>
    <source>
        <strain evidence="2 3">DSM 203</strain>
    </source>
</reference>
<dbReference type="GO" id="GO:0003677">
    <property type="term" value="F:DNA binding"/>
    <property type="evidence" value="ECO:0007669"/>
    <property type="project" value="InterPro"/>
</dbReference>
<dbReference type="PROSITE" id="PS51257">
    <property type="entry name" value="PROKAR_LIPOPROTEIN"/>
    <property type="match status" value="1"/>
</dbReference>
<accession>A0A4R4AGZ4</accession>
<dbReference type="RefSeq" id="WP_132228879.1">
    <property type="nucleotide sequence ID" value="NZ_NRRH01000007.1"/>
</dbReference>
<sequence length="60" mass="6700">MQKIPKRVYTLEFKEQAVKRVQSGYNIASVACEMGLAEQTARNWLRRSEAGKLEASAGKA</sequence>
<dbReference type="Proteomes" id="UP000295247">
    <property type="component" value="Unassembled WGS sequence"/>
</dbReference>
<dbReference type="GO" id="GO:0004803">
    <property type="term" value="F:transposase activity"/>
    <property type="evidence" value="ECO:0007669"/>
    <property type="project" value="InterPro"/>
</dbReference>
<organism evidence="2 3">
    <name type="scientific">Marichromatium gracile</name>
    <name type="common">Chromatium gracile</name>
    <dbReference type="NCBI Taxonomy" id="1048"/>
    <lineage>
        <taxon>Bacteria</taxon>
        <taxon>Pseudomonadati</taxon>
        <taxon>Pseudomonadota</taxon>
        <taxon>Gammaproteobacteria</taxon>
        <taxon>Chromatiales</taxon>
        <taxon>Chromatiaceae</taxon>
        <taxon>Marichromatium</taxon>
    </lineage>
</organism>
<dbReference type="Pfam" id="PF01527">
    <property type="entry name" value="HTH_Tnp_1"/>
    <property type="match status" value="1"/>
</dbReference>
<comment type="caution">
    <text evidence="2">The sequence shown here is derived from an EMBL/GenBank/DDBJ whole genome shotgun (WGS) entry which is preliminary data.</text>
</comment>